<sequence>MYLLFPEDSGRICRQQPIGGHHECEIFPGREQEAVESAHMSQMCEKNPGHDNFISPQEFLDTFITTLESEEKYQLYKSLIDFTVRLRMHCTSLDRPDDDAFADYRGTPRMRMGTGFIRRVQQLKQSEPCCCDVCHGKVPMNQLGFEVHTARHVVFNMEEAKRTKVDLFYDDASCLSNGRMKSVWVMGMVESQSDKDWCNMWCVTCDEGLGKRIEAAANKNFIHLNHRDLIDLGLLSPSTKVCKPVLIISHPHGQPKKVTIGEIKSKYKVGESHRIQYNCPTCPGSSGATVFAFIDSVGGFMSFHYFLHQAVHSGSYGKRDENNQLNFCQRFLNTLRGKKLALQQLNYGFADLHLYGKRWGQQPQG</sequence>
<dbReference type="InterPro" id="IPR043504">
    <property type="entry name" value="Peptidase_S1_PA_chymotrypsin"/>
</dbReference>
<evidence type="ECO:0000313" key="2">
    <source>
        <dbReference type="Proteomes" id="UP000762676"/>
    </source>
</evidence>
<dbReference type="AlphaFoldDB" id="A0AAV4FUU4"/>
<accession>A0AAV4FUU4</accession>
<dbReference type="Gene3D" id="2.40.10.10">
    <property type="entry name" value="Trypsin-like serine proteases"/>
    <property type="match status" value="1"/>
</dbReference>
<proteinExistence type="predicted"/>
<name>A0AAV4FUU4_9GAST</name>
<protein>
    <submittedName>
        <fullName evidence="1">Uncharacterized protein</fullName>
    </submittedName>
</protein>
<reference evidence="1 2" key="1">
    <citation type="journal article" date="2021" name="Elife">
        <title>Chloroplast acquisition without the gene transfer in kleptoplastic sea slugs, Plakobranchus ocellatus.</title>
        <authorList>
            <person name="Maeda T."/>
            <person name="Takahashi S."/>
            <person name="Yoshida T."/>
            <person name="Shimamura S."/>
            <person name="Takaki Y."/>
            <person name="Nagai Y."/>
            <person name="Toyoda A."/>
            <person name="Suzuki Y."/>
            <person name="Arimoto A."/>
            <person name="Ishii H."/>
            <person name="Satoh N."/>
            <person name="Nishiyama T."/>
            <person name="Hasebe M."/>
            <person name="Maruyama T."/>
            <person name="Minagawa J."/>
            <person name="Obokata J."/>
            <person name="Shigenobu S."/>
        </authorList>
    </citation>
    <scope>NUCLEOTIDE SEQUENCE [LARGE SCALE GENOMIC DNA]</scope>
</reference>
<dbReference type="Proteomes" id="UP000762676">
    <property type="component" value="Unassembled WGS sequence"/>
</dbReference>
<dbReference type="SUPFAM" id="SSF50494">
    <property type="entry name" value="Trypsin-like serine proteases"/>
    <property type="match status" value="1"/>
</dbReference>
<evidence type="ECO:0000313" key="1">
    <source>
        <dbReference type="EMBL" id="GFR76025.1"/>
    </source>
</evidence>
<keyword evidence="2" id="KW-1185">Reference proteome</keyword>
<gene>
    <name evidence="1" type="ORF">ElyMa_000470400</name>
</gene>
<comment type="caution">
    <text evidence="1">The sequence shown here is derived from an EMBL/GenBank/DDBJ whole genome shotgun (WGS) entry which is preliminary data.</text>
</comment>
<organism evidence="1 2">
    <name type="scientific">Elysia marginata</name>
    <dbReference type="NCBI Taxonomy" id="1093978"/>
    <lineage>
        <taxon>Eukaryota</taxon>
        <taxon>Metazoa</taxon>
        <taxon>Spiralia</taxon>
        <taxon>Lophotrochozoa</taxon>
        <taxon>Mollusca</taxon>
        <taxon>Gastropoda</taxon>
        <taxon>Heterobranchia</taxon>
        <taxon>Euthyneura</taxon>
        <taxon>Panpulmonata</taxon>
        <taxon>Sacoglossa</taxon>
        <taxon>Placobranchoidea</taxon>
        <taxon>Plakobranchidae</taxon>
        <taxon>Elysia</taxon>
    </lineage>
</organism>
<dbReference type="EMBL" id="BMAT01000922">
    <property type="protein sequence ID" value="GFR76025.1"/>
    <property type="molecule type" value="Genomic_DNA"/>
</dbReference>
<dbReference type="InterPro" id="IPR009003">
    <property type="entry name" value="Peptidase_S1_PA"/>
</dbReference>